<protein>
    <recommendedName>
        <fullName evidence="9">Fanconi anemia group D2 protein</fullName>
    </recommendedName>
</protein>
<evidence type="ECO:0000256" key="1">
    <source>
        <dbReference type="ARBA" id="ARBA00004123"/>
    </source>
</evidence>
<feature type="compositionally biased region" description="Low complexity" evidence="6">
    <location>
        <begin position="65"/>
        <end position="81"/>
    </location>
</feature>
<feature type="region of interest" description="Disordered" evidence="6">
    <location>
        <begin position="1"/>
        <end position="35"/>
    </location>
</feature>
<sequence>MSGGGGSRKRPSPGRDDDSGGRRRLGPGASSSDWGFGEVLAECGLVEFASPASPALSRPPPLPPQTTTTTTTSSSSSSSSLDDPDRRRLRRRLGCRLESGVSSSTLRSSLTALLSEMSSNGVDRGGGTRIVAESSSLIRALLGVDALQPTLIAALMRTLTEIAVPSVPRDDGDAENDDDDDDVPRLILSNLRWIDHVVDHPSFVGAYVECLTVLSSSSASCEATRGVLLDALAALPDVLGDSIAIRRGGGHGDVGSGKVDGDDDDDDDGDDGDVEDGSSYGGDDPVLSTLQHLRSQDPTLLVPCLDAIGSLPLSDDQVVAATRDALDALANVDQSGLPALVAFLMTRCPVDRGMTTMVVEEMRNLPLGEGESSCLVVESISRGFAHRADVTSAFLRSVRETPNDGRHPPADVWLLACCAYAPHNRQKVKSLFKSKATSGSFTSRMLRESLSGNGVALTSLFGTSLCDLADGLLRVQSSSSSDGAAAGVGGGGGGAACELGVTLYEVLFEEFREPMQRQEIVGSLVTHVGSGVSARSSEVDAALRVFCGIVDGRARGGGGEDGAVALRPFTPFLTSMLDHLHNMTPSQVRRLFLLLFAVGGSDGEGEDAARPMGGATRRTGGACDDVHIVIRKHLSLAPFAMKRILIEGQGSLHGSAAIVTSPVVQEIMDMIRSAYNRCKLTGFSTGTAGSLSARALTTSSFGVAFSDGSAMAFLLEELCHAVRGGKLTKPVLDFIDEVVRADFEDIFVGDFVDEDDDDLQRRGTKGDMQTLEMVPMDSTDLALLDGTSVNAIAPPGELRFGDGNGSVYIKILPLLASYSPTMREFWPIQLSPMFRLIACLSDVDALLSCPVLLPSATSSGIEFEDLGTSKQWVVTASYFFSTCWIRQLINSFILHAADEPGSLPDLPMGPVASFTSSSQELDCVVVRKDIVLRLRALVELEEELRFTSSKCYAFAPPGLDLLPPPKELFGEVRVTNDIENTNNKNSDLETKQDKKTLTAAKNRAVKLKKAKQNYEQKLVNRTFDALRPLDPQVCLALGFAALSVVGSTDTESGISQMQATTCGDLVTTLLLKLLQKVLSESLCEKKGLAYKARMEGNKNVAEDGNDNPYMAPTPVANKASTYEEISLACENNPSKKTFELLDMFLKGDVFASIHEHLAAIAELRCGANRRNDDAETESRLVETARCLFSCVKSIVNGDRKSYGSENKRCRSSTATINKLMGFIADNVNEIVTGAWTGDLEFAMDGVNCMQEIFECSIRISASAESKDEDCDESASSFSTKLSATADKLLRQHWPDDTRMNKENVGRLLSLLVKHSPNRMRTLSHLVCDVLAEVPFLDKGKGVTVFPTCSKVTFASFHSIVLEYIGKELVKLFDSPLGKTKDPNSASAVLESVKEMIGLLQSIFDLTKEHDAKKSILLHQLKFGSRFIETFVLKAMPFCQVHFQPHQDSILDIIRLLRKCSHRLHHIMSHGKREKDVGLAKEAPRAKKALEMFIHKVKILLKKNCCMTAMGTKTLKERDIDGTTLKDEDEPNDQDEGEEDEVESDEDGEEDDSDGSQSDGSEENSEDEYETDDD</sequence>
<dbReference type="GO" id="GO:0005634">
    <property type="term" value="C:nucleus"/>
    <property type="evidence" value="ECO:0007669"/>
    <property type="project" value="UniProtKB-SubCell"/>
</dbReference>
<keyword evidence="4" id="KW-0539">Nucleus</keyword>
<evidence type="ECO:0000256" key="6">
    <source>
        <dbReference type="SAM" id="MobiDB-lite"/>
    </source>
</evidence>
<feature type="compositionally biased region" description="Acidic residues" evidence="6">
    <location>
        <begin position="1526"/>
        <end position="1573"/>
    </location>
</feature>
<dbReference type="PANTHER" id="PTHR32086">
    <property type="entry name" value="FANCONI ANEMIA GROUP D2 PROTEIN"/>
    <property type="match status" value="1"/>
</dbReference>
<keyword evidence="2" id="KW-1017">Isopeptide bond</keyword>
<evidence type="ECO:0000256" key="4">
    <source>
        <dbReference type="ARBA" id="ARBA00023242"/>
    </source>
</evidence>
<comment type="subcellular location">
    <subcellularLocation>
        <location evidence="1">Nucleus</location>
    </subcellularLocation>
</comment>
<feature type="region of interest" description="Disordered" evidence="6">
    <location>
        <begin position="250"/>
        <end position="285"/>
    </location>
</feature>
<name>A0ABD3QH21_9STRA</name>
<evidence type="ECO:0000256" key="2">
    <source>
        <dbReference type="ARBA" id="ARBA00022499"/>
    </source>
</evidence>
<evidence type="ECO:0008006" key="9">
    <source>
        <dbReference type="Google" id="ProtNLM"/>
    </source>
</evidence>
<gene>
    <name evidence="7" type="ORF">ACHAW5_004516</name>
</gene>
<reference evidence="7 8" key="1">
    <citation type="submission" date="2024-10" db="EMBL/GenBank/DDBJ databases">
        <title>Updated reference genomes for cyclostephanoid diatoms.</title>
        <authorList>
            <person name="Roberts W.R."/>
            <person name="Alverson A.J."/>
        </authorList>
    </citation>
    <scope>NUCLEOTIDE SEQUENCE [LARGE SCALE GENOMIC DNA]</scope>
    <source>
        <strain evidence="7 8">AJA276-08</strain>
    </source>
</reference>
<evidence type="ECO:0000256" key="3">
    <source>
        <dbReference type="ARBA" id="ARBA00022843"/>
    </source>
</evidence>
<feature type="region of interest" description="Disordered" evidence="6">
    <location>
        <begin position="1518"/>
        <end position="1573"/>
    </location>
</feature>
<keyword evidence="3" id="KW-0832">Ubl conjugation</keyword>
<dbReference type="InterPro" id="IPR029448">
    <property type="entry name" value="FANCD2"/>
</dbReference>
<dbReference type="Proteomes" id="UP001530315">
    <property type="component" value="Unassembled WGS sequence"/>
</dbReference>
<comment type="similarity">
    <text evidence="5">Belongs to the Fanconi anemia protein FANCD2 family.</text>
</comment>
<dbReference type="Pfam" id="PF14631">
    <property type="entry name" value="FancD2"/>
    <property type="match status" value="3"/>
</dbReference>
<feature type="compositionally biased region" description="Acidic residues" evidence="6">
    <location>
        <begin position="261"/>
        <end position="276"/>
    </location>
</feature>
<comment type="caution">
    <text evidence="7">The sequence shown here is derived from an EMBL/GenBank/DDBJ whole genome shotgun (WGS) entry which is preliminary data.</text>
</comment>
<proteinExistence type="inferred from homology"/>
<organism evidence="7 8">
    <name type="scientific">Stephanodiscus triporus</name>
    <dbReference type="NCBI Taxonomy" id="2934178"/>
    <lineage>
        <taxon>Eukaryota</taxon>
        <taxon>Sar</taxon>
        <taxon>Stramenopiles</taxon>
        <taxon>Ochrophyta</taxon>
        <taxon>Bacillariophyta</taxon>
        <taxon>Coscinodiscophyceae</taxon>
        <taxon>Thalassiosirophycidae</taxon>
        <taxon>Stephanodiscales</taxon>
        <taxon>Stephanodiscaceae</taxon>
        <taxon>Stephanodiscus</taxon>
    </lineage>
</organism>
<keyword evidence="8" id="KW-1185">Reference proteome</keyword>
<feature type="region of interest" description="Disordered" evidence="6">
    <location>
        <begin position="51"/>
        <end position="88"/>
    </location>
</feature>
<dbReference type="EMBL" id="JALLAZ020000244">
    <property type="protein sequence ID" value="KAL3799645.1"/>
    <property type="molecule type" value="Genomic_DNA"/>
</dbReference>
<evidence type="ECO:0000256" key="5">
    <source>
        <dbReference type="ARBA" id="ARBA00093456"/>
    </source>
</evidence>
<dbReference type="PANTHER" id="PTHR32086:SF0">
    <property type="entry name" value="FANCONI ANEMIA GROUP D2 PROTEIN"/>
    <property type="match status" value="1"/>
</dbReference>
<evidence type="ECO:0000313" key="7">
    <source>
        <dbReference type="EMBL" id="KAL3799645.1"/>
    </source>
</evidence>
<evidence type="ECO:0000313" key="8">
    <source>
        <dbReference type="Proteomes" id="UP001530315"/>
    </source>
</evidence>
<accession>A0ABD3QH21</accession>